<evidence type="ECO:0008006" key="4">
    <source>
        <dbReference type="Google" id="ProtNLM"/>
    </source>
</evidence>
<organism evidence="2 3">
    <name type="scientific">Pontibacter cellulosilyticus</name>
    <dbReference type="NCBI Taxonomy" id="1720253"/>
    <lineage>
        <taxon>Bacteria</taxon>
        <taxon>Pseudomonadati</taxon>
        <taxon>Bacteroidota</taxon>
        <taxon>Cytophagia</taxon>
        <taxon>Cytophagales</taxon>
        <taxon>Hymenobacteraceae</taxon>
        <taxon>Pontibacter</taxon>
    </lineage>
</organism>
<keyword evidence="1" id="KW-0472">Membrane</keyword>
<comment type="caution">
    <text evidence="2">The sequence shown here is derived from an EMBL/GenBank/DDBJ whole genome shotgun (WGS) entry which is preliminary data.</text>
</comment>
<sequence length="130" mass="14736">MNILLQPVFLLSVVLFCLNQGLEQLQLYIWPLHTHLDDLLCLPVVLTLILAAERVYFRNPYFVLPRTYTISTALLFSLVFELLLPVLHAKYTSDIWDVAAYGVGAAIFEFWINEPAAQVKPKNETAGTSL</sequence>
<proteinExistence type="predicted"/>
<accession>A0A923N7K3</accession>
<feature type="transmembrane region" description="Helical" evidence="1">
    <location>
        <begin position="35"/>
        <end position="56"/>
    </location>
</feature>
<dbReference type="RefSeq" id="WP_187068185.1">
    <property type="nucleotide sequence ID" value="NZ_JACRVF010000004.1"/>
</dbReference>
<keyword evidence="3" id="KW-1185">Reference proteome</keyword>
<protein>
    <recommendedName>
        <fullName evidence="4">Magnesium citrate secondary transporter</fullName>
    </recommendedName>
</protein>
<reference evidence="2" key="1">
    <citation type="submission" date="2020-08" db="EMBL/GenBank/DDBJ databases">
        <title>Pontibacter sp. SD6 16S ribosomal RNA gene Genome sequencing and assembly.</title>
        <authorList>
            <person name="Kang M."/>
        </authorList>
    </citation>
    <scope>NUCLEOTIDE SEQUENCE</scope>
    <source>
        <strain evidence="2">SD6</strain>
    </source>
</reference>
<keyword evidence="1" id="KW-0812">Transmembrane</keyword>
<name>A0A923N7K3_9BACT</name>
<gene>
    <name evidence="2" type="ORF">H8S84_15070</name>
</gene>
<dbReference type="Proteomes" id="UP000603640">
    <property type="component" value="Unassembled WGS sequence"/>
</dbReference>
<evidence type="ECO:0000313" key="2">
    <source>
        <dbReference type="EMBL" id="MBC5994168.1"/>
    </source>
</evidence>
<feature type="transmembrane region" description="Helical" evidence="1">
    <location>
        <begin position="68"/>
        <end position="89"/>
    </location>
</feature>
<evidence type="ECO:0000313" key="3">
    <source>
        <dbReference type="Proteomes" id="UP000603640"/>
    </source>
</evidence>
<evidence type="ECO:0000256" key="1">
    <source>
        <dbReference type="SAM" id="Phobius"/>
    </source>
</evidence>
<dbReference type="EMBL" id="JACRVF010000004">
    <property type="protein sequence ID" value="MBC5994168.1"/>
    <property type="molecule type" value="Genomic_DNA"/>
</dbReference>
<keyword evidence="1" id="KW-1133">Transmembrane helix</keyword>
<dbReference type="AlphaFoldDB" id="A0A923N7K3"/>